<sequence>RRHLADDIKALGVHATDQQKTIVQQRQNALTQNIDSWTKVQMLYMPVATV</sequence>
<dbReference type="Proteomes" id="UP000790709">
    <property type="component" value="Unassembled WGS sequence"/>
</dbReference>
<name>A0ACB8AYC3_9AGAM</name>
<proteinExistence type="predicted"/>
<reference evidence="1" key="1">
    <citation type="journal article" date="2021" name="New Phytol.">
        <title>Evolutionary innovations through gain and loss of genes in the ectomycorrhizal Boletales.</title>
        <authorList>
            <person name="Wu G."/>
            <person name="Miyauchi S."/>
            <person name="Morin E."/>
            <person name="Kuo A."/>
            <person name="Drula E."/>
            <person name="Varga T."/>
            <person name="Kohler A."/>
            <person name="Feng B."/>
            <person name="Cao Y."/>
            <person name="Lipzen A."/>
            <person name="Daum C."/>
            <person name="Hundley H."/>
            <person name="Pangilinan J."/>
            <person name="Johnson J."/>
            <person name="Barry K."/>
            <person name="LaButti K."/>
            <person name="Ng V."/>
            <person name="Ahrendt S."/>
            <person name="Min B."/>
            <person name="Choi I.G."/>
            <person name="Park H."/>
            <person name="Plett J.M."/>
            <person name="Magnuson J."/>
            <person name="Spatafora J.W."/>
            <person name="Nagy L.G."/>
            <person name="Henrissat B."/>
            <person name="Grigoriev I.V."/>
            <person name="Yang Z.L."/>
            <person name="Xu J."/>
            <person name="Martin F.M."/>
        </authorList>
    </citation>
    <scope>NUCLEOTIDE SEQUENCE</scope>
    <source>
        <strain evidence="1">KUC20120723A-06</strain>
    </source>
</reference>
<evidence type="ECO:0000313" key="2">
    <source>
        <dbReference type="Proteomes" id="UP000790709"/>
    </source>
</evidence>
<feature type="non-terminal residue" evidence="1">
    <location>
        <position position="50"/>
    </location>
</feature>
<organism evidence="1 2">
    <name type="scientific">Leucogyrophana mollusca</name>
    <dbReference type="NCBI Taxonomy" id="85980"/>
    <lineage>
        <taxon>Eukaryota</taxon>
        <taxon>Fungi</taxon>
        <taxon>Dikarya</taxon>
        <taxon>Basidiomycota</taxon>
        <taxon>Agaricomycotina</taxon>
        <taxon>Agaricomycetes</taxon>
        <taxon>Agaricomycetidae</taxon>
        <taxon>Boletales</taxon>
        <taxon>Boletales incertae sedis</taxon>
        <taxon>Leucogyrophana</taxon>
    </lineage>
</organism>
<protein>
    <submittedName>
        <fullName evidence="1">Uncharacterized protein</fullName>
    </submittedName>
</protein>
<accession>A0ACB8AYC3</accession>
<feature type="non-terminal residue" evidence="1">
    <location>
        <position position="1"/>
    </location>
</feature>
<dbReference type="EMBL" id="MU266822">
    <property type="protein sequence ID" value="KAH7918245.1"/>
    <property type="molecule type" value="Genomic_DNA"/>
</dbReference>
<comment type="caution">
    <text evidence="1">The sequence shown here is derived from an EMBL/GenBank/DDBJ whole genome shotgun (WGS) entry which is preliminary data.</text>
</comment>
<keyword evidence="2" id="KW-1185">Reference proteome</keyword>
<evidence type="ECO:0000313" key="1">
    <source>
        <dbReference type="EMBL" id="KAH7918245.1"/>
    </source>
</evidence>
<gene>
    <name evidence="1" type="ORF">BV22DRAFT_985898</name>
</gene>